<dbReference type="EMBL" id="CP072943">
    <property type="protein sequence ID" value="QTX33009.1"/>
    <property type="molecule type" value="Genomic_DNA"/>
</dbReference>
<accession>A0A9Q7EWR9</accession>
<dbReference type="InterPro" id="IPR050469">
    <property type="entry name" value="Diguanylate_Cyclase"/>
</dbReference>
<dbReference type="PANTHER" id="PTHR45138:SF9">
    <property type="entry name" value="DIGUANYLATE CYCLASE DGCM-RELATED"/>
    <property type="match status" value="1"/>
</dbReference>
<dbReference type="SUPFAM" id="SSF53850">
    <property type="entry name" value="Periplasmic binding protein-like II"/>
    <property type="match status" value="1"/>
</dbReference>
<feature type="region of interest" description="Disordered" evidence="1">
    <location>
        <begin position="669"/>
        <end position="688"/>
    </location>
</feature>
<dbReference type="InterPro" id="IPR000160">
    <property type="entry name" value="GGDEF_dom"/>
</dbReference>
<sequence>MAERRKRRNGKNPGRSSYGSSRKDTDSLSFIGRRLSSPSGSKGALCLAFLLSLLSLLVLNASPLSALERLIRYGMMELPPLFFKGEGGRYEGYFPDLLELLAEGEPWRISLVEGHGDELLSMLERGELDLLSMASTLALERRVDFADVHHYATWYTFFTRDDREILAFQDLDGKRLSIQGGFYALYELRRILDRLAVACEIVETRTMHEALGLLRRGDVDVCAAEQMTTANLVRRYGLRRSPVIFAPSRIVFATTKGKNGDLLARLDEKLALLQSHPLSPLKNLQRRWFYDEEFAFFPSWALSAFVIGFLLLGLALLCLIAVYRKDRVIGQRNEELEEHLALERFLAEAAQLLLSSGVGEEELREAFARVGEMTRARRLLLLRSSLSTERRRFLEIRYAYGSPEPPLPSEGLEEGKVFVDDVPVEWLTELNRKKIVEDGLPEPSSGETSFPRADEGRFSFCALCAGNHLWGALAFQPLSGRGRERTEALLRTLSEMISAHLLRRKEARRLLRRATTDDLTGLPNRKVFFESLERETARALRHGRPLSVILCDIDFFKSVNDTYGHDSGDKVLRQLARRLRKSLRAEDLPARLGGEEFGILLPETDLVQACRAAERLRQEVEGTDFVLPRLREGLFLRITASFGTASFHGPSDKASALFIRADRAMYRAKEEGRNRVESEEGLPSLPRR</sequence>
<dbReference type="CDD" id="cd01949">
    <property type="entry name" value="GGDEF"/>
    <property type="match status" value="1"/>
</dbReference>
<dbReference type="InterPro" id="IPR029787">
    <property type="entry name" value="Nucleotide_cyclase"/>
</dbReference>
<dbReference type="GO" id="GO:0005886">
    <property type="term" value="C:plasma membrane"/>
    <property type="evidence" value="ECO:0007669"/>
    <property type="project" value="TreeGrafter"/>
</dbReference>
<dbReference type="RefSeq" id="WP_274374277.1">
    <property type="nucleotide sequence ID" value="NZ_CP072943.1"/>
</dbReference>
<dbReference type="GO" id="GO:0052621">
    <property type="term" value="F:diguanylate cyclase activity"/>
    <property type="evidence" value="ECO:0007669"/>
    <property type="project" value="TreeGrafter"/>
</dbReference>
<feature type="transmembrane region" description="Helical" evidence="2">
    <location>
        <begin position="300"/>
        <end position="323"/>
    </location>
</feature>
<dbReference type="NCBIfam" id="TIGR00254">
    <property type="entry name" value="GGDEF"/>
    <property type="match status" value="1"/>
</dbReference>
<dbReference type="SMART" id="SM00062">
    <property type="entry name" value="PBPb"/>
    <property type="match status" value="1"/>
</dbReference>
<feature type="compositionally biased region" description="Basic and acidic residues" evidence="1">
    <location>
        <begin position="669"/>
        <end position="678"/>
    </location>
</feature>
<dbReference type="Gene3D" id="3.40.190.10">
    <property type="entry name" value="Periplasmic binding protein-like II"/>
    <property type="match status" value="2"/>
</dbReference>
<keyword evidence="2" id="KW-1133">Transmembrane helix</keyword>
<dbReference type="AlphaFoldDB" id="A0A9Q7EWR9"/>
<dbReference type="KEGG" id="aram:KAR29_03605"/>
<proteinExistence type="predicted"/>
<evidence type="ECO:0000256" key="2">
    <source>
        <dbReference type="SAM" id="Phobius"/>
    </source>
</evidence>
<keyword evidence="2" id="KW-0472">Membrane</keyword>
<evidence type="ECO:0000313" key="4">
    <source>
        <dbReference type="EMBL" id="QTX33009.1"/>
    </source>
</evidence>
<protein>
    <submittedName>
        <fullName evidence="4">GGDEF domain-containing protein</fullName>
    </submittedName>
</protein>
<dbReference type="Gene3D" id="3.30.70.270">
    <property type="match status" value="1"/>
</dbReference>
<dbReference type="GO" id="GO:1902201">
    <property type="term" value="P:negative regulation of bacterial-type flagellum-dependent cell motility"/>
    <property type="evidence" value="ECO:0007669"/>
    <property type="project" value="TreeGrafter"/>
</dbReference>
<evidence type="ECO:0000259" key="3">
    <source>
        <dbReference type="PROSITE" id="PS50887"/>
    </source>
</evidence>
<feature type="compositionally biased region" description="Basic residues" evidence="1">
    <location>
        <begin position="1"/>
        <end position="10"/>
    </location>
</feature>
<dbReference type="SUPFAM" id="SSF55073">
    <property type="entry name" value="Nucleotide cyclase"/>
    <property type="match status" value="1"/>
</dbReference>
<organism evidence="4 5">
    <name type="scientific">Aminithiophilus ramosus</name>
    <dbReference type="NCBI Taxonomy" id="3029084"/>
    <lineage>
        <taxon>Bacteria</taxon>
        <taxon>Thermotogati</taxon>
        <taxon>Synergistota</taxon>
        <taxon>Synergistia</taxon>
        <taxon>Synergistales</taxon>
        <taxon>Aminithiophilaceae</taxon>
        <taxon>Aminithiophilus</taxon>
    </lineage>
</organism>
<dbReference type="Proteomes" id="UP000671879">
    <property type="component" value="Chromosome"/>
</dbReference>
<dbReference type="FunFam" id="3.30.70.270:FF:000001">
    <property type="entry name" value="Diguanylate cyclase domain protein"/>
    <property type="match status" value="1"/>
</dbReference>
<gene>
    <name evidence="4" type="ORF">KAR29_03605</name>
</gene>
<dbReference type="PANTHER" id="PTHR45138">
    <property type="entry name" value="REGULATORY COMPONENTS OF SENSORY TRANSDUCTION SYSTEM"/>
    <property type="match status" value="1"/>
</dbReference>
<name>A0A9Q7EWR9_9BACT</name>
<evidence type="ECO:0000313" key="5">
    <source>
        <dbReference type="Proteomes" id="UP000671879"/>
    </source>
</evidence>
<dbReference type="SMART" id="SM00267">
    <property type="entry name" value="GGDEF"/>
    <property type="match status" value="1"/>
</dbReference>
<keyword evidence="2" id="KW-0812">Transmembrane</keyword>
<dbReference type="Pfam" id="PF00497">
    <property type="entry name" value="SBP_bac_3"/>
    <property type="match status" value="1"/>
</dbReference>
<dbReference type="GO" id="GO:0043709">
    <property type="term" value="P:cell adhesion involved in single-species biofilm formation"/>
    <property type="evidence" value="ECO:0007669"/>
    <property type="project" value="TreeGrafter"/>
</dbReference>
<feature type="region of interest" description="Disordered" evidence="1">
    <location>
        <begin position="1"/>
        <end position="26"/>
    </location>
</feature>
<evidence type="ECO:0000256" key="1">
    <source>
        <dbReference type="SAM" id="MobiDB-lite"/>
    </source>
</evidence>
<dbReference type="InterPro" id="IPR001638">
    <property type="entry name" value="Solute-binding_3/MltF_N"/>
</dbReference>
<feature type="domain" description="GGDEF" evidence="3">
    <location>
        <begin position="544"/>
        <end position="681"/>
    </location>
</feature>
<dbReference type="Pfam" id="PF00990">
    <property type="entry name" value="GGDEF"/>
    <property type="match status" value="1"/>
</dbReference>
<keyword evidence="5" id="KW-1185">Reference proteome</keyword>
<dbReference type="InterPro" id="IPR043128">
    <property type="entry name" value="Rev_trsase/Diguanyl_cyclase"/>
</dbReference>
<reference evidence="5" key="1">
    <citation type="submission" date="2021-04" db="EMBL/GenBank/DDBJ databases">
        <title>A novel Synergistetes isolate from a pyrite-forming mixed culture.</title>
        <authorList>
            <person name="Bunk B."/>
            <person name="Sproer C."/>
            <person name="Spring S."/>
            <person name="Pester M."/>
        </authorList>
    </citation>
    <scope>NUCLEOTIDE SEQUENCE [LARGE SCALE GENOMIC DNA]</scope>
    <source>
        <strain evidence="5">J.5.4.2-T.3.5.2</strain>
    </source>
</reference>
<dbReference type="PROSITE" id="PS50887">
    <property type="entry name" value="GGDEF"/>
    <property type="match status" value="1"/>
</dbReference>